<evidence type="ECO:0000313" key="2">
    <source>
        <dbReference type="EMBL" id="KAJ5369949.1"/>
    </source>
</evidence>
<organism evidence="2 3">
    <name type="scientific">Penicillium cataractarum</name>
    <dbReference type="NCBI Taxonomy" id="2100454"/>
    <lineage>
        <taxon>Eukaryota</taxon>
        <taxon>Fungi</taxon>
        <taxon>Dikarya</taxon>
        <taxon>Ascomycota</taxon>
        <taxon>Pezizomycotina</taxon>
        <taxon>Eurotiomycetes</taxon>
        <taxon>Eurotiomycetidae</taxon>
        <taxon>Eurotiales</taxon>
        <taxon>Aspergillaceae</taxon>
        <taxon>Penicillium</taxon>
    </lineage>
</organism>
<dbReference type="AlphaFoldDB" id="A0A9W9S3I3"/>
<feature type="compositionally biased region" description="Polar residues" evidence="1">
    <location>
        <begin position="58"/>
        <end position="70"/>
    </location>
</feature>
<dbReference type="RefSeq" id="XP_056554383.1">
    <property type="nucleotide sequence ID" value="XM_056698970.1"/>
</dbReference>
<name>A0A9W9S3I3_9EURO</name>
<evidence type="ECO:0000256" key="1">
    <source>
        <dbReference type="SAM" id="MobiDB-lite"/>
    </source>
</evidence>
<protein>
    <submittedName>
        <fullName evidence="2">Uncharacterized protein</fullName>
    </submittedName>
</protein>
<reference evidence="2" key="2">
    <citation type="journal article" date="2023" name="IMA Fungus">
        <title>Comparative genomic study of the Penicillium genus elucidates a diverse pangenome and 15 lateral gene transfer events.</title>
        <authorList>
            <person name="Petersen C."/>
            <person name="Sorensen T."/>
            <person name="Nielsen M.R."/>
            <person name="Sondergaard T.E."/>
            <person name="Sorensen J.L."/>
            <person name="Fitzpatrick D.A."/>
            <person name="Frisvad J.C."/>
            <person name="Nielsen K.L."/>
        </authorList>
    </citation>
    <scope>NUCLEOTIDE SEQUENCE</scope>
    <source>
        <strain evidence="2">IBT 29864</strain>
    </source>
</reference>
<keyword evidence="3" id="KW-1185">Reference proteome</keyword>
<feature type="compositionally biased region" description="Basic and acidic residues" evidence="1">
    <location>
        <begin position="97"/>
        <end position="120"/>
    </location>
</feature>
<accession>A0A9W9S3I3</accession>
<feature type="region of interest" description="Disordered" evidence="1">
    <location>
        <begin position="41"/>
        <end position="120"/>
    </location>
</feature>
<dbReference type="GeneID" id="81438149"/>
<feature type="compositionally biased region" description="Basic and acidic residues" evidence="1">
    <location>
        <begin position="73"/>
        <end position="90"/>
    </location>
</feature>
<dbReference type="Proteomes" id="UP001147782">
    <property type="component" value="Unassembled WGS sequence"/>
</dbReference>
<dbReference type="OrthoDB" id="4312452at2759"/>
<sequence length="120" mass="13577">MSLTRCARTSSLSSCCCQRNIARPAGMAIFIQAQRLANKAELRENDTERPPDADSNEDYSNSKELPQPSATDGAKEHDEYYSLKMHREGPNTEGGELDPKSESKDVKRHNKDMANRYEKR</sequence>
<feature type="compositionally biased region" description="Basic and acidic residues" evidence="1">
    <location>
        <begin position="41"/>
        <end position="52"/>
    </location>
</feature>
<evidence type="ECO:0000313" key="3">
    <source>
        <dbReference type="Proteomes" id="UP001147782"/>
    </source>
</evidence>
<proteinExistence type="predicted"/>
<gene>
    <name evidence="2" type="ORF">N7496_006041</name>
</gene>
<dbReference type="EMBL" id="JAPZBS010000005">
    <property type="protein sequence ID" value="KAJ5369949.1"/>
    <property type="molecule type" value="Genomic_DNA"/>
</dbReference>
<reference evidence="2" key="1">
    <citation type="submission" date="2022-11" db="EMBL/GenBank/DDBJ databases">
        <authorList>
            <person name="Petersen C."/>
        </authorList>
    </citation>
    <scope>NUCLEOTIDE SEQUENCE</scope>
    <source>
        <strain evidence="2">IBT 29864</strain>
    </source>
</reference>
<comment type="caution">
    <text evidence="2">The sequence shown here is derived from an EMBL/GenBank/DDBJ whole genome shotgun (WGS) entry which is preliminary data.</text>
</comment>